<comment type="caution">
    <text evidence="2">The sequence shown here is derived from an EMBL/GenBank/DDBJ whole genome shotgun (WGS) entry which is preliminary data.</text>
</comment>
<gene>
    <name evidence="2" type="ORF">N7532_009112</name>
</gene>
<dbReference type="Proteomes" id="UP001149074">
    <property type="component" value="Unassembled WGS sequence"/>
</dbReference>
<sequence length="230" mass="25492">MRSRRLHDVLRWIRARAGDANFNFRDFAACFCPQRQLLTTMHLLALLSFLSLLFVFTLADSLPITSDIFYWPVGSTQPSILARLAYDPSSLTSNVVSYHPPKTDSTDGLVRVGLYTSTPMSAKQWVGSLVSLSALTDAHHHQPIFRLHLGPSNEVYHVSLAASEPDTTSPKVELVSTQPGAQPHLNRPIFVGPDGENPDVVEEKSFLQKYWWVLLIVAFLSMSGGAEGQS</sequence>
<dbReference type="Pfam" id="PF21203">
    <property type="entry name" value="ECM10"/>
    <property type="match status" value="1"/>
</dbReference>
<evidence type="ECO:0000313" key="2">
    <source>
        <dbReference type="EMBL" id="KAJ5090428.1"/>
    </source>
</evidence>
<dbReference type="OrthoDB" id="1894652at2759"/>
<organism evidence="2 3">
    <name type="scientific">Penicillium argentinense</name>
    <dbReference type="NCBI Taxonomy" id="1131581"/>
    <lineage>
        <taxon>Eukaryota</taxon>
        <taxon>Fungi</taxon>
        <taxon>Dikarya</taxon>
        <taxon>Ascomycota</taxon>
        <taxon>Pezizomycotina</taxon>
        <taxon>Eurotiomycetes</taxon>
        <taxon>Eurotiomycetidae</taxon>
        <taxon>Eurotiales</taxon>
        <taxon>Aspergillaceae</taxon>
        <taxon>Penicillium</taxon>
    </lineage>
</organism>
<feature type="transmembrane region" description="Helical" evidence="1">
    <location>
        <begin position="43"/>
        <end position="64"/>
    </location>
</feature>
<reference evidence="2" key="1">
    <citation type="submission" date="2022-11" db="EMBL/GenBank/DDBJ databases">
        <authorList>
            <person name="Petersen C."/>
        </authorList>
    </citation>
    <scope>NUCLEOTIDE SEQUENCE</scope>
    <source>
        <strain evidence="2">IBT 30761</strain>
    </source>
</reference>
<keyword evidence="1" id="KW-1133">Transmembrane helix</keyword>
<proteinExistence type="predicted"/>
<evidence type="ECO:0000313" key="3">
    <source>
        <dbReference type="Proteomes" id="UP001149074"/>
    </source>
</evidence>
<evidence type="ECO:0008006" key="4">
    <source>
        <dbReference type="Google" id="ProtNLM"/>
    </source>
</evidence>
<evidence type="ECO:0000256" key="1">
    <source>
        <dbReference type="SAM" id="Phobius"/>
    </source>
</evidence>
<keyword evidence="3" id="KW-1185">Reference proteome</keyword>
<reference evidence="2" key="2">
    <citation type="journal article" date="2023" name="IMA Fungus">
        <title>Comparative genomic study of the Penicillium genus elucidates a diverse pangenome and 15 lateral gene transfer events.</title>
        <authorList>
            <person name="Petersen C."/>
            <person name="Sorensen T."/>
            <person name="Nielsen M.R."/>
            <person name="Sondergaard T.E."/>
            <person name="Sorensen J.L."/>
            <person name="Fitzpatrick D.A."/>
            <person name="Frisvad J.C."/>
            <person name="Nielsen K.L."/>
        </authorList>
    </citation>
    <scope>NUCLEOTIDE SEQUENCE</scope>
    <source>
        <strain evidence="2">IBT 30761</strain>
    </source>
</reference>
<dbReference type="RefSeq" id="XP_056472409.1">
    <property type="nucleotide sequence ID" value="XM_056621603.1"/>
</dbReference>
<dbReference type="AlphaFoldDB" id="A0A9W9EYP2"/>
<dbReference type="EMBL" id="JAPQKI010000009">
    <property type="protein sequence ID" value="KAJ5090428.1"/>
    <property type="molecule type" value="Genomic_DNA"/>
</dbReference>
<dbReference type="GeneID" id="81360582"/>
<dbReference type="PANTHER" id="PTHR39219">
    <property type="entry name" value="ER MEMBRANE PROTEIN COMPLEX SUBUNIT 10"/>
    <property type="match status" value="1"/>
</dbReference>
<dbReference type="PANTHER" id="PTHR39219:SF1">
    <property type="entry name" value="ER MEMBRANE PROTEIN COMPLEX SUBUNIT 10"/>
    <property type="match status" value="1"/>
</dbReference>
<accession>A0A9W9EYP2</accession>
<keyword evidence="1" id="KW-0472">Membrane</keyword>
<name>A0A9W9EYP2_9EURO</name>
<keyword evidence="1" id="KW-0812">Transmembrane</keyword>
<protein>
    <recommendedName>
        <fullName evidence="4">ER membrane protein complex subunit 10</fullName>
    </recommendedName>
</protein>